<dbReference type="KEGG" id="ptaw:DW352_12935"/>
<dbReference type="AlphaFoldDB" id="A0A346A4C0"/>
<proteinExistence type="predicted"/>
<dbReference type="EMBL" id="CP031417">
    <property type="protein sequence ID" value="AXK84017.1"/>
    <property type="molecule type" value="Genomic_DNA"/>
</dbReference>
<protein>
    <recommendedName>
        <fullName evidence="3">DUF5666 domain-containing protein</fullName>
    </recommendedName>
</protein>
<organism evidence="1 2">
    <name type="scientific">Pseudolabrys taiwanensis</name>
    <dbReference type="NCBI Taxonomy" id="331696"/>
    <lineage>
        <taxon>Bacteria</taxon>
        <taxon>Pseudomonadati</taxon>
        <taxon>Pseudomonadota</taxon>
        <taxon>Alphaproteobacteria</taxon>
        <taxon>Hyphomicrobiales</taxon>
        <taxon>Xanthobacteraceae</taxon>
        <taxon>Pseudolabrys</taxon>
    </lineage>
</organism>
<sequence length="186" mass="18822">MRGTIEQVDGPLLTVKSRSGETLKVKLIDAKISAVVKASLADVKAGDFVGATAEPAQGGGWKAAEVHIFPSAMRGTGEGDRAYDYRPKSTMTNGTVSAMGNGAAAGPSTVGGSVAKTSGTALTLKYGDSEKTVEVTPETKVVSLVAGNNGDLKSGAQVVIPGATHQADGNWAAARIIVGRDVAPPM</sequence>
<keyword evidence="2" id="KW-1185">Reference proteome</keyword>
<dbReference type="OrthoDB" id="9799947at2"/>
<evidence type="ECO:0000313" key="2">
    <source>
        <dbReference type="Proteomes" id="UP000254889"/>
    </source>
</evidence>
<accession>A0A346A4C0</accession>
<evidence type="ECO:0008006" key="3">
    <source>
        <dbReference type="Google" id="ProtNLM"/>
    </source>
</evidence>
<evidence type="ECO:0000313" key="1">
    <source>
        <dbReference type="EMBL" id="AXK84017.1"/>
    </source>
</evidence>
<gene>
    <name evidence="1" type="ORF">DW352_12935</name>
</gene>
<dbReference type="Proteomes" id="UP000254889">
    <property type="component" value="Chromosome"/>
</dbReference>
<reference evidence="1 2" key="1">
    <citation type="submission" date="2018-07" db="EMBL/GenBank/DDBJ databases">
        <authorList>
            <person name="Quirk P.G."/>
            <person name="Krulwich T.A."/>
        </authorList>
    </citation>
    <scope>NUCLEOTIDE SEQUENCE [LARGE SCALE GENOMIC DNA]</scope>
    <source>
        <strain evidence="1 2">CC-BB4</strain>
    </source>
</reference>
<name>A0A346A4C0_9HYPH</name>